<gene>
    <name evidence="2" type="ORF">VSDG_06944</name>
</gene>
<dbReference type="AlphaFoldDB" id="A0A423VRQ0"/>
<evidence type="ECO:0000313" key="3">
    <source>
        <dbReference type="Proteomes" id="UP000284375"/>
    </source>
</evidence>
<comment type="caution">
    <text evidence="2">The sequence shown here is derived from an EMBL/GenBank/DDBJ whole genome shotgun (WGS) entry which is preliminary data.</text>
</comment>
<dbReference type="EMBL" id="LJZO01000031">
    <property type="protein sequence ID" value="ROV93727.1"/>
    <property type="molecule type" value="Genomic_DNA"/>
</dbReference>
<accession>A0A423VRQ0</accession>
<sequence>MCEHAFAEFYQAVGNPRRGHLAGAVRALEGLACTHVYGVEPNAAFAPSLRGPPPRPPNSGGTPNTRFYPAASRGNIDCVVGMQVLGHGLPLLWPAAIGGYRPDGVTKEALVTPADCEVLGVNEGMWPHDPMPLSPGQTDQVEDGLRKSWSLVTLPRF</sequence>
<evidence type="ECO:0000256" key="1">
    <source>
        <dbReference type="SAM" id="MobiDB-lite"/>
    </source>
</evidence>
<name>A0A423VRQ0_CYTCH</name>
<proteinExistence type="predicted"/>
<organism evidence="2 3">
    <name type="scientific">Cytospora chrysosperma</name>
    <name type="common">Cytospora canker fungus</name>
    <name type="synonym">Sphaeria chrysosperma</name>
    <dbReference type="NCBI Taxonomy" id="252740"/>
    <lineage>
        <taxon>Eukaryota</taxon>
        <taxon>Fungi</taxon>
        <taxon>Dikarya</taxon>
        <taxon>Ascomycota</taxon>
        <taxon>Pezizomycotina</taxon>
        <taxon>Sordariomycetes</taxon>
        <taxon>Sordariomycetidae</taxon>
        <taxon>Diaporthales</taxon>
        <taxon>Cytosporaceae</taxon>
        <taxon>Cytospora</taxon>
    </lineage>
</organism>
<protein>
    <submittedName>
        <fullName evidence="2">Uncharacterized protein</fullName>
    </submittedName>
</protein>
<evidence type="ECO:0000313" key="2">
    <source>
        <dbReference type="EMBL" id="ROV93727.1"/>
    </source>
</evidence>
<reference evidence="2 3" key="1">
    <citation type="submission" date="2015-09" db="EMBL/GenBank/DDBJ databases">
        <title>Host preference determinants of Valsa canker pathogens revealed by comparative genomics.</title>
        <authorList>
            <person name="Yin Z."/>
            <person name="Huang L."/>
        </authorList>
    </citation>
    <scope>NUCLEOTIDE SEQUENCE [LARGE SCALE GENOMIC DNA]</scope>
    <source>
        <strain evidence="2 3">YSFL</strain>
    </source>
</reference>
<feature type="region of interest" description="Disordered" evidence="1">
    <location>
        <begin position="46"/>
        <end position="65"/>
    </location>
</feature>
<keyword evidence="3" id="KW-1185">Reference proteome</keyword>
<dbReference type="Proteomes" id="UP000284375">
    <property type="component" value="Unassembled WGS sequence"/>
</dbReference>